<dbReference type="EMBL" id="CAJOBJ010377968">
    <property type="protein sequence ID" value="CAF5226317.1"/>
    <property type="molecule type" value="Genomic_DNA"/>
</dbReference>
<dbReference type="AlphaFoldDB" id="A0A8S3K225"/>
<proteinExistence type="predicted"/>
<organism evidence="1 2">
    <name type="scientific">Rotaria magnacalcarata</name>
    <dbReference type="NCBI Taxonomy" id="392030"/>
    <lineage>
        <taxon>Eukaryota</taxon>
        <taxon>Metazoa</taxon>
        <taxon>Spiralia</taxon>
        <taxon>Gnathifera</taxon>
        <taxon>Rotifera</taxon>
        <taxon>Eurotatoria</taxon>
        <taxon>Bdelloidea</taxon>
        <taxon>Philodinida</taxon>
        <taxon>Philodinidae</taxon>
        <taxon>Rotaria</taxon>
    </lineage>
</organism>
<evidence type="ECO:0000313" key="1">
    <source>
        <dbReference type="EMBL" id="CAF5226317.1"/>
    </source>
</evidence>
<reference evidence="1" key="1">
    <citation type="submission" date="2021-02" db="EMBL/GenBank/DDBJ databases">
        <authorList>
            <person name="Nowell W R."/>
        </authorList>
    </citation>
    <scope>NUCLEOTIDE SEQUENCE</scope>
</reference>
<evidence type="ECO:0000313" key="2">
    <source>
        <dbReference type="Proteomes" id="UP000681720"/>
    </source>
</evidence>
<protein>
    <submittedName>
        <fullName evidence="1">Uncharacterized protein</fullName>
    </submittedName>
</protein>
<accession>A0A8S3K225</accession>
<gene>
    <name evidence="1" type="ORF">GIL414_LOCUS87054</name>
</gene>
<sequence length="112" mass="13038">MNHFRIDDLQNPLSFAKQNRKQLRLHDYLLHSWIVPGQSLSFQINLHDPERTEIKKIEAASIQQDFDLPLPSVDLTPTHTFSALHCGHSYNLNADYELLLRVKSHGIFTNFE</sequence>
<feature type="non-terminal residue" evidence="1">
    <location>
        <position position="112"/>
    </location>
</feature>
<name>A0A8S3K225_9BILA</name>
<comment type="caution">
    <text evidence="1">The sequence shown here is derived from an EMBL/GenBank/DDBJ whole genome shotgun (WGS) entry which is preliminary data.</text>
</comment>
<dbReference type="Proteomes" id="UP000681720">
    <property type="component" value="Unassembled WGS sequence"/>
</dbReference>